<protein>
    <submittedName>
        <fullName evidence="1">(Mediterranean fruit fly) hypothetical protein</fullName>
    </submittedName>
</protein>
<sequence length="69" mass="7714">MCVHDYGVKQASVNANHQQMSCEASMRTNEMRMRLQPLPLPTLHLLSGAGFAGTVASHIWVCDYLHLFV</sequence>
<evidence type="ECO:0000313" key="2">
    <source>
        <dbReference type="Proteomes" id="UP000606786"/>
    </source>
</evidence>
<keyword evidence="2" id="KW-1185">Reference proteome</keyword>
<evidence type="ECO:0000313" key="1">
    <source>
        <dbReference type="EMBL" id="CAD7015446.1"/>
    </source>
</evidence>
<gene>
    <name evidence="1" type="ORF">CCAP1982_LOCUS23387</name>
</gene>
<proteinExistence type="predicted"/>
<name>A0A811VJ13_CERCA</name>
<comment type="caution">
    <text evidence="1">The sequence shown here is derived from an EMBL/GenBank/DDBJ whole genome shotgun (WGS) entry which is preliminary data.</text>
</comment>
<dbReference type="AlphaFoldDB" id="A0A811VJ13"/>
<accession>A0A811VJ13</accession>
<organism evidence="1 2">
    <name type="scientific">Ceratitis capitata</name>
    <name type="common">Mediterranean fruit fly</name>
    <name type="synonym">Tephritis capitata</name>
    <dbReference type="NCBI Taxonomy" id="7213"/>
    <lineage>
        <taxon>Eukaryota</taxon>
        <taxon>Metazoa</taxon>
        <taxon>Ecdysozoa</taxon>
        <taxon>Arthropoda</taxon>
        <taxon>Hexapoda</taxon>
        <taxon>Insecta</taxon>
        <taxon>Pterygota</taxon>
        <taxon>Neoptera</taxon>
        <taxon>Endopterygota</taxon>
        <taxon>Diptera</taxon>
        <taxon>Brachycera</taxon>
        <taxon>Muscomorpha</taxon>
        <taxon>Tephritoidea</taxon>
        <taxon>Tephritidae</taxon>
        <taxon>Ceratitis</taxon>
        <taxon>Ceratitis</taxon>
    </lineage>
</organism>
<dbReference type="Proteomes" id="UP000606786">
    <property type="component" value="Unassembled WGS sequence"/>
</dbReference>
<reference evidence="1" key="1">
    <citation type="submission" date="2020-11" db="EMBL/GenBank/DDBJ databases">
        <authorList>
            <person name="Whitehead M."/>
        </authorList>
    </citation>
    <scope>NUCLEOTIDE SEQUENCE</scope>
    <source>
        <strain evidence="1">EGII</strain>
    </source>
</reference>
<dbReference type="EMBL" id="CAJHJT010000056">
    <property type="protein sequence ID" value="CAD7015446.1"/>
    <property type="molecule type" value="Genomic_DNA"/>
</dbReference>